<keyword evidence="14" id="KW-1185">Reference proteome</keyword>
<dbReference type="InterPro" id="IPR003594">
    <property type="entry name" value="HATPase_dom"/>
</dbReference>
<dbReference type="CDD" id="cd00731">
    <property type="entry name" value="CheA_reg"/>
    <property type="match status" value="1"/>
</dbReference>
<evidence type="ECO:0000256" key="6">
    <source>
        <dbReference type="PROSITE-ProRule" id="PRU00110"/>
    </source>
</evidence>
<dbReference type="InterPro" id="IPR037006">
    <property type="entry name" value="CheA-like_homodim_sf"/>
</dbReference>
<dbReference type="SUPFAM" id="SSF47384">
    <property type="entry name" value="Homodimeric domain of signal transducing histidine kinase"/>
    <property type="match status" value="1"/>
</dbReference>
<dbReference type="PROSITE" id="PS50851">
    <property type="entry name" value="CHEW"/>
    <property type="match status" value="1"/>
</dbReference>
<dbReference type="SMART" id="SM00260">
    <property type="entry name" value="CheW"/>
    <property type="match status" value="1"/>
</dbReference>
<dbReference type="SUPFAM" id="SSF47226">
    <property type="entry name" value="Histidine-containing phosphotransfer domain, HPT domain"/>
    <property type="match status" value="1"/>
</dbReference>
<dbReference type="Pfam" id="PF02518">
    <property type="entry name" value="HATPase_c"/>
    <property type="match status" value="1"/>
</dbReference>
<evidence type="ECO:0000256" key="4">
    <source>
        <dbReference type="ARBA" id="ARBA00022679"/>
    </source>
</evidence>
<dbReference type="CDD" id="cd00088">
    <property type="entry name" value="HPT"/>
    <property type="match status" value="1"/>
</dbReference>
<keyword evidence="4" id="KW-0808">Transferase</keyword>
<comment type="catalytic activity">
    <reaction evidence="1">
        <text>ATP + protein L-histidine = ADP + protein N-phospho-L-histidine.</text>
        <dbReference type="EC" id="2.7.13.3"/>
    </reaction>
</comment>
<dbReference type="InterPro" id="IPR004358">
    <property type="entry name" value="Sig_transdc_His_kin-like_C"/>
</dbReference>
<dbReference type="SMART" id="SM01231">
    <property type="entry name" value="H-kinase_dim"/>
    <property type="match status" value="1"/>
</dbReference>
<dbReference type="InterPro" id="IPR004105">
    <property type="entry name" value="CheA-like_dim"/>
</dbReference>
<feature type="modified residue" description="4-aspartylphosphate" evidence="7">
    <location>
        <position position="626"/>
    </location>
</feature>
<dbReference type="GO" id="GO:0006935">
    <property type="term" value="P:chemotaxis"/>
    <property type="evidence" value="ECO:0007669"/>
    <property type="project" value="InterPro"/>
</dbReference>
<reference evidence="13 14" key="1">
    <citation type="submission" date="2019-01" db="EMBL/GenBank/DDBJ databases">
        <title>Geovibrio thiophilus DSM 11263, complete genome.</title>
        <authorList>
            <person name="Spring S."/>
            <person name="Bunk B."/>
            <person name="Sproer C."/>
        </authorList>
    </citation>
    <scope>NUCLEOTIDE SEQUENCE [LARGE SCALE GENOMIC DNA]</scope>
    <source>
        <strain evidence="13 14">DSM 11263</strain>
    </source>
</reference>
<dbReference type="InterPro" id="IPR008207">
    <property type="entry name" value="Sig_transdc_His_kin_Hpt_dom"/>
</dbReference>
<dbReference type="RefSeq" id="WP_128467826.1">
    <property type="nucleotide sequence ID" value="NZ_CP035108.1"/>
</dbReference>
<feature type="modified residue" description="Phosphohistidine" evidence="6">
    <location>
        <position position="47"/>
    </location>
</feature>
<evidence type="ECO:0000256" key="8">
    <source>
        <dbReference type="SAM" id="MobiDB-lite"/>
    </source>
</evidence>
<evidence type="ECO:0000259" key="9">
    <source>
        <dbReference type="PROSITE" id="PS50109"/>
    </source>
</evidence>
<feature type="region of interest" description="Disordered" evidence="8">
    <location>
        <begin position="131"/>
        <end position="150"/>
    </location>
</feature>
<dbReference type="SMART" id="SM00448">
    <property type="entry name" value="REC"/>
    <property type="match status" value="1"/>
</dbReference>
<protein>
    <recommendedName>
        <fullName evidence="2">histidine kinase</fullName>
        <ecNumber evidence="2">2.7.13.3</ecNumber>
    </recommendedName>
</protein>
<dbReference type="Pfam" id="PF02895">
    <property type="entry name" value="H-kinase_dim"/>
    <property type="match status" value="1"/>
</dbReference>
<dbReference type="Pfam" id="PF01584">
    <property type="entry name" value="CheW"/>
    <property type="match status" value="1"/>
</dbReference>
<feature type="domain" description="Histidine kinase" evidence="9">
    <location>
        <begin position="162"/>
        <end position="420"/>
    </location>
</feature>
<dbReference type="InterPro" id="IPR005467">
    <property type="entry name" value="His_kinase_dom"/>
</dbReference>
<evidence type="ECO:0000256" key="7">
    <source>
        <dbReference type="PROSITE-ProRule" id="PRU00169"/>
    </source>
</evidence>
<dbReference type="InterPro" id="IPR001789">
    <property type="entry name" value="Sig_transdc_resp-reg_receiver"/>
</dbReference>
<dbReference type="PANTHER" id="PTHR43395:SF1">
    <property type="entry name" value="CHEMOTAXIS PROTEIN CHEA"/>
    <property type="match status" value="1"/>
</dbReference>
<dbReference type="Pfam" id="PF00072">
    <property type="entry name" value="Response_reg"/>
    <property type="match status" value="1"/>
</dbReference>
<dbReference type="AlphaFoldDB" id="A0A3R5UZV4"/>
<dbReference type="Gene3D" id="3.40.50.2300">
    <property type="match status" value="1"/>
</dbReference>
<evidence type="ECO:0000256" key="1">
    <source>
        <dbReference type="ARBA" id="ARBA00000085"/>
    </source>
</evidence>
<dbReference type="Gene3D" id="3.30.565.10">
    <property type="entry name" value="Histidine kinase-like ATPase, C-terminal domain"/>
    <property type="match status" value="1"/>
</dbReference>
<evidence type="ECO:0000313" key="13">
    <source>
        <dbReference type="EMBL" id="QAR34521.1"/>
    </source>
</evidence>
<feature type="domain" description="HPt" evidence="12">
    <location>
        <begin position="1"/>
        <end position="107"/>
    </location>
</feature>
<evidence type="ECO:0000259" key="10">
    <source>
        <dbReference type="PROSITE" id="PS50110"/>
    </source>
</evidence>
<dbReference type="InterPro" id="IPR036890">
    <property type="entry name" value="HATPase_C_sf"/>
</dbReference>
<name>A0A3R5UZV4_9BACT</name>
<dbReference type="CDD" id="cd17546">
    <property type="entry name" value="REC_hyHK_CKI1_RcsC-like"/>
    <property type="match status" value="1"/>
</dbReference>
<dbReference type="CDD" id="cd16916">
    <property type="entry name" value="HATPase_CheA-like"/>
    <property type="match status" value="1"/>
</dbReference>
<evidence type="ECO:0000256" key="3">
    <source>
        <dbReference type="ARBA" id="ARBA00022553"/>
    </source>
</evidence>
<dbReference type="PROSITE" id="PS50110">
    <property type="entry name" value="RESPONSE_REGULATORY"/>
    <property type="match status" value="1"/>
</dbReference>
<dbReference type="Proteomes" id="UP000287502">
    <property type="component" value="Chromosome"/>
</dbReference>
<feature type="domain" description="CheW-like" evidence="11">
    <location>
        <begin position="422"/>
        <end position="554"/>
    </location>
</feature>
<feature type="domain" description="Response regulatory" evidence="10">
    <location>
        <begin position="576"/>
        <end position="691"/>
    </location>
</feature>
<dbReference type="InterPro" id="IPR036097">
    <property type="entry name" value="HisK_dim/P_sf"/>
</dbReference>
<dbReference type="Gene3D" id="2.30.30.40">
    <property type="entry name" value="SH3 Domains"/>
    <property type="match status" value="1"/>
</dbReference>
<dbReference type="SMART" id="SM00073">
    <property type="entry name" value="HPT"/>
    <property type="match status" value="1"/>
</dbReference>
<evidence type="ECO:0000313" key="14">
    <source>
        <dbReference type="Proteomes" id="UP000287502"/>
    </source>
</evidence>
<dbReference type="PROSITE" id="PS50894">
    <property type="entry name" value="HPT"/>
    <property type="match status" value="1"/>
</dbReference>
<evidence type="ECO:0000259" key="12">
    <source>
        <dbReference type="PROSITE" id="PS50894"/>
    </source>
</evidence>
<organism evidence="13 14">
    <name type="scientific">Geovibrio thiophilus</name>
    <dbReference type="NCBI Taxonomy" id="139438"/>
    <lineage>
        <taxon>Bacteria</taxon>
        <taxon>Pseudomonadati</taxon>
        <taxon>Deferribacterota</taxon>
        <taxon>Deferribacteres</taxon>
        <taxon>Deferribacterales</taxon>
        <taxon>Geovibrionaceae</taxon>
        <taxon>Geovibrio</taxon>
    </lineage>
</organism>
<dbReference type="OrthoDB" id="9803176at2"/>
<dbReference type="Gene3D" id="1.10.287.560">
    <property type="entry name" value="Histidine kinase CheA-like, homodimeric domain"/>
    <property type="match status" value="1"/>
</dbReference>
<dbReference type="GO" id="GO:0005737">
    <property type="term" value="C:cytoplasm"/>
    <property type="evidence" value="ECO:0007669"/>
    <property type="project" value="InterPro"/>
</dbReference>
<dbReference type="InterPro" id="IPR011006">
    <property type="entry name" value="CheY-like_superfamily"/>
</dbReference>
<evidence type="ECO:0000259" key="11">
    <source>
        <dbReference type="PROSITE" id="PS50851"/>
    </source>
</evidence>
<dbReference type="SUPFAM" id="SSF50341">
    <property type="entry name" value="CheW-like"/>
    <property type="match status" value="1"/>
</dbReference>
<evidence type="ECO:0000256" key="5">
    <source>
        <dbReference type="ARBA" id="ARBA00022777"/>
    </source>
</evidence>
<dbReference type="Pfam" id="PF01627">
    <property type="entry name" value="Hpt"/>
    <property type="match status" value="1"/>
</dbReference>
<dbReference type="KEGG" id="gtl:EP073_13295"/>
<dbReference type="GO" id="GO:0000155">
    <property type="term" value="F:phosphorelay sensor kinase activity"/>
    <property type="evidence" value="ECO:0007669"/>
    <property type="project" value="InterPro"/>
</dbReference>
<dbReference type="EMBL" id="CP035108">
    <property type="protein sequence ID" value="QAR34521.1"/>
    <property type="molecule type" value="Genomic_DNA"/>
</dbReference>
<sequence>MGDMQDLVQDFILETDEIIESLDHDLVELENSKNDLDLLNKIFRAAHTMKGASSFLGFDKMANLTHHAEEILNKLRKNEMRVNAVIMDILLEFVDVTKHILADIKAGKNTAKIDETVKKLKLANEGNFDEIDGTAEGKTSAPAPSGKRADNDVNQVKKAAMSIEQTIRVDVSRLDSLMNLVGELVLSRNRIGQISGELEKKFEGEFLIEQLMETTSQIGLITTELQLAVMKTRMVPIGKVFNKFPRMVRDLSREKNKEIELVITGEETELDKSVVEEIGDPLIHMIRNAVDHGVEGPDERRKAGKPIKGTVHLSAYHEGNHIVVEIRDDGKGMDPAKLKKKAVEKGVITAEEAKNLDNEGAFNLIFKPGFSTAEKITSISGRGVGMDVVKTNIEKLNGIINIESELGHGTRFRLKLPLTLAIIQALLVDVSGETFAIPLVSVVETVRINLKEVHNFEGREVLKLRDSVLSLLRLDEIYELEGSYKDDIYVVVVGLAEKKLGFIVDKLVGQEEIVIKSLGEYLGGNAGIAGATIMGDGRVRLIIDVAGVIDIAGKMPRRSRKKKKTGAVKKNTNSVNVLVVDDSATDRKIMNRLLTSTGWINVDEVSAGRDALKYLESNDPDIIVTDIMMPDLDGYDLSRAIRERGYEKPIIAVSGRSEVTDRKKVSAAGINAFLLKPLNLQTMLDKIDELLAQKAAH</sequence>
<keyword evidence="5 13" id="KW-0418">Kinase</keyword>
<dbReference type="FunFam" id="2.30.30.40:FF:000048">
    <property type="entry name" value="Chemotaxis protein CheA, putative"/>
    <property type="match status" value="1"/>
</dbReference>
<dbReference type="Gene3D" id="1.20.120.160">
    <property type="entry name" value="HPT domain"/>
    <property type="match status" value="1"/>
</dbReference>
<keyword evidence="3 7" id="KW-0597">Phosphoprotein</keyword>
<dbReference type="InterPro" id="IPR036061">
    <property type="entry name" value="CheW-like_dom_sf"/>
</dbReference>
<gene>
    <name evidence="13" type="ORF">EP073_13295</name>
</gene>
<dbReference type="InterPro" id="IPR036641">
    <property type="entry name" value="HPT_dom_sf"/>
</dbReference>
<dbReference type="EC" id="2.7.13.3" evidence="2"/>
<dbReference type="SUPFAM" id="SSF55874">
    <property type="entry name" value="ATPase domain of HSP90 chaperone/DNA topoisomerase II/histidine kinase"/>
    <property type="match status" value="1"/>
</dbReference>
<dbReference type="InterPro" id="IPR002545">
    <property type="entry name" value="CheW-lke_dom"/>
</dbReference>
<accession>A0A3R5UZV4</accession>
<dbReference type="InterPro" id="IPR051315">
    <property type="entry name" value="Bact_Chemotaxis_CheA"/>
</dbReference>
<dbReference type="PROSITE" id="PS50109">
    <property type="entry name" value="HIS_KIN"/>
    <property type="match status" value="1"/>
</dbReference>
<dbReference type="SMART" id="SM00387">
    <property type="entry name" value="HATPase_c"/>
    <property type="match status" value="1"/>
</dbReference>
<dbReference type="PANTHER" id="PTHR43395">
    <property type="entry name" value="SENSOR HISTIDINE KINASE CHEA"/>
    <property type="match status" value="1"/>
</dbReference>
<dbReference type="FunFam" id="3.30.565.10:FF:000016">
    <property type="entry name" value="Chemotaxis protein CheA, putative"/>
    <property type="match status" value="1"/>
</dbReference>
<evidence type="ECO:0000256" key="2">
    <source>
        <dbReference type="ARBA" id="ARBA00012438"/>
    </source>
</evidence>
<proteinExistence type="predicted"/>
<dbReference type="PRINTS" id="PR00344">
    <property type="entry name" value="BCTRLSENSOR"/>
</dbReference>
<dbReference type="SUPFAM" id="SSF52172">
    <property type="entry name" value="CheY-like"/>
    <property type="match status" value="1"/>
</dbReference>